<dbReference type="Gene3D" id="3.90.320.10">
    <property type="match status" value="1"/>
</dbReference>
<dbReference type="RefSeq" id="WP_090309769.1">
    <property type="nucleotide sequence ID" value="NZ_FNFE01000005.1"/>
</dbReference>
<sequence>MSLKQSKPIDRLYHEVANYDLVIVPDSPLADALNRRLERPHFGPFAITPRRLATRRRETAEDRTAFLEVIDETDLSWKEIAYTVGNVLQCWEYRGRADAIFEYGAFDTPATRTVVDIVSSLQTSSRLLADYEIDVDSGESVAVVGESQLTNLERSILPDEYDSIDRFTADAFDLPAFRIFESPAAIVDAILDTVTQDNADEIAIVLDSSSEYSPLIESALETAAIPYYGGPGFMDDRDHRAFVQLLRCTTAGSDTRVHSVKPLLSCLGATVPIEHDGKRLTDVDDSEIGWLREFIGRADALTFEATLNAYEDRAGRTLETFREELARLGVLEEPITTDAIDRLAFYLETYEVPIDRDNEGVLLADAKSASFVDRPVVCYLGLDEDWTHDSPNRPWVDRNEEYERNVDGFQSLLQSGVEQQYLVQDAAGGTAVTPCLYFDELLETEFERFSDLESIHHSRSDRSTGDGFDREPLDAPVDPERVETVSQSSLNTYANSPRDYCFGRLVDTPDKHYFVDGNLFHDFAEFVVNHPEFVDDGRLEDAAAVMVEETRAFHRRIDLETQRTRYRIGLETICDYLEEHAPTETTFLTPSSGWGENFFAEYFDRDVDSPVTERWFEDDDLRLKGKIDLVQSPTRLVDFKSGNRTSATQVTKHGSIDEPSDEPNFQALCYLSYWRRQQPDESLEFTFFHFLETLDDVVAGDATLEDCLTTLTYRPIAFDEFVQTRTVFDELREDAANDCNKTFSKADYETYLAVLDAYDVPRTRDADEMADSPFGEALVERLVDDVGDYKYVRNGCVQAFRHLCGYRKEGYFVEDLDAFERFVDEQLEELNRYRRGEDRFPIDGRAGEPNYRYVDTRDMLLTDSRATRGTAQNTHTEGAPAADPADSEGHR</sequence>
<reference evidence="4" key="1">
    <citation type="submission" date="2016-10" db="EMBL/GenBank/DDBJ databases">
        <authorList>
            <person name="Varghese N."/>
            <person name="Submissions S."/>
        </authorList>
    </citation>
    <scope>NUCLEOTIDE SEQUENCE [LARGE SCALE GENOMIC DNA]</scope>
    <source>
        <strain evidence="4">B4,CECT 8067,JCM 17497</strain>
    </source>
</reference>
<evidence type="ECO:0000256" key="1">
    <source>
        <dbReference type="SAM" id="MobiDB-lite"/>
    </source>
</evidence>
<evidence type="ECO:0000313" key="4">
    <source>
        <dbReference type="Proteomes" id="UP000198882"/>
    </source>
</evidence>
<dbReference type="EMBL" id="FNFE01000005">
    <property type="protein sequence ID" value="SDK59064.1"/>
    <property type="molecule type" value="Genomic_DNA"/>
</dbReference>
<dbReference type="OrthoDB" id="319934at2157"/>
<feature type="compositionally biased region" description="Polar residues" evidence="1">
    <location>
        <begin position="867"/>
        <end position="876"/>
    </location>
</feature>
<accession>A0A1G9D5R7</accession>
<dbReference type="Proteomes" id="UP000198882">
    <property type="component" value="Unassembled WGS sequence"/>
</dbReference>
<dbReference type="AlphaFoldDB" id="A0A1G9D5R7"/>
<feature type="region of interest" description="Disordered" evidence="1">
    <location>
        <begin position="457"/>
        <end position="477"/>
    </location>
</feature>
<feature type="domain" description="PD-(D/E)XK endonuclease-like" evidence="2">
    <location>
        <begin position="484"/>
        <end position="744"/>
    </location>
</feature>
<dbReference type="InterPro" id="IPR027417">
    <property type="entry name" value="P-loop_NTPase"/>
</dbReference>
<evidence type="ECO:0000259" key="2">
    <source>
        <dbReference type="Pfam" id="PF12705"/>
    </source>
</evidence>
<dbReference type="InterPro" id="IPR011604">
    <property type="entry name" value="PDDEXK-like_dom_sf"/>
</dbReference>
<dbReference type="SUPFAM" id="SSF52540">
    <property type="entry name" value="P-loop containing nucleoside triphosphate hydrolases"/>
    <property type="match status" value="1"/>
</dbReference>
<protein>
    <submittedName>
        <fullName evidence="3">PD-(D/E)XK nuclease superfamily protein</fullName>
    </submittedName>
</protein>
<feature type="region of interest" description="Disordered" evidence="1">
    <location>
        <begin position="865"/>
        <end position="891"/>
    </location>
</feature>
<dbReference type="Pfam" id="PF12705">
    <property type="entry name" value="PDDEXK_1"/>
    <property type="match status" value="1"/>
</dbReference>
<evidence type="ECO:0000313" key="3">
    <source>
        <dbReference type="EMBL" id="SDK59064.1"/>
    </source>
</evidence>
<gene>
    <name evidence="3" type="ORF">SAMN04515672_3433</name>
</gene>
<keyword evidence="4" id="KW-1185">Reference proteome</keyword>
<name>A0A1G9D5R7_9EURY</name>
<dbReference type="InterPro" id="IPR038726">
    <property type="entry name" value="PDDEXK_AddAB-type"/>
</dbReference>
<proteinExistence type="predicted"/>
<organism evidence="3 4">
    <name type="scientific">Natronorubrum texcoconense</name>
    <dbReference type="NCBI Taxonomy" id="1095776"/>
    <lineage>
        <taxon>Archaea</taxon>
        <taxon>Methanobacteriati</taxon>
        <taxon>Methanobacteriota</taxon>
        <taxon>Stenosarchaea group</taxon>
        <taxon>Halobacteria</taxon>
        <taxon>Halobacteriales</taxon>
        <taxon>Natrialbaceae</taxon>
        <taxon>Natronorubrum</taxon>
    </lineage>
</organism>